<feature type="transmembrane region" description="Helical" evidence="1">
    <location>
        <begin position="40"/>
        <end position="60"/>
    </location>
</feature>
<dbReference type="Pfam" id="PF09997">
    <property type="entry name" value="DUF2238"/>
    <property type="match status" value="1"/>
</dbReference>
<dbReference type="EMBL" id="PCYK01000003">
    <property type="protein sequence ID" value="PIR46374.1"/>
    <property type="molecule type" value="Genomic_DNA"/>
</dbReference>
<sequence>MKFRKFFIFSLVLLAAMAALNFLAFKNFWYWRWPWFDQPMHFVGGLLVGLVAVQVFLFFGRRDHREIAGWDIALVSIAAALLVGATWEWFEFTADQHLVARVELKTLNMVYNGWAESLKDLVFDLSGGATAAILFFISLIWQQKKAP</sequence>
<comment type="caution">
    <text evidence="2">The sequence shown here is derived from an EMBL/GenBank/DDBJ whole genome shotgun (WGS) entry which is preliminary data.</text>
</comment>
<keyword evidence="1" id="KW-1133">Transmembrane helix</keyword>
<dbReference type="InterPro" id="IPR014509">
    <property type="entry name" value="YjdF-like"/>
</dbReference>
<feature type="transmembrane region" description="Helical" evidence="1">
    <location>
        <begin position="121"/>
        <end position="141"/>
    </location>
</feature>
<keyword evidence="1" id="KW-0812">Transmembrane</keyword>
<organism evidence="2 3">
    <name type="scientific">Candidatus Vogelbacteria bacterium CG10_big_fil_rev_8_21_14_0_10_49_38</name>
    <dbReference type="NCBI Taxonomy" id="1975043"/>
    <lineage>
        <taxon>Bacteria</taxon>
        <taxon>Candidatus Vogeliibacteriota</taxon>
    </lineage>
</organism>
<accession>A0A2H0RK39</accession>
<protein>
    <recommendedName>
        <fullName evidence="4">DUF2238 domain-containing protein</fullName>
    </recommendedName>
</protein>
<feature type="transmembrane region" description="Helical" evidence="1">
    <location>
        <begin position="72"/>
        <end position="90"/>
    </location>
</feature>
<keyword evidence="1" id="KW-0472">Membrane</keyword>
<evidence type="ECO:0000313" key="2">
    <source>
        <dbReference type="EMBL" id="PIR46374.1"/>
    </source>
</evidence>
<reference evidence="2 3" key="1">
    <citation type="submission" date="2017-09" db="EMBL/GenBank/DDBJ databases">
        <title>Depth-based differentiation of microbial function through sediment-hosted aquifers and enrichment of novel symbionts in the deep terrestrial subsurface.</title>
        <authorList>
            <person name="Probst A.J."/>
            <person name="Ladd B."/>
            <person name="Jarett J.K."/>
            <person name="Geller-Mcgrath D.E."/>
            <person name="Sieber C.M."/>
            <person name="Emerson J.B."/>
            <person name="Anantharaman K."/>
            <person name="Thomas B.C."/>
            <person name="Malmstrom R."/>
            <person name="Stieglmeier M."/>
            <person name="Klingl A."/>
            <person name="Woyke T."/>
            <person name="Ryan C.M."/>
            <person name="Banfield J.F."/>
        </authorList>
    </citation>
    <scope>NUCLEOTIDE SEQUENCE [LARGE SCALE GENOMIC DNA]</scope>
    <source>
        <strain evidence="2">CG10_big_fil_rev_8_21_14_0_10_49_38</strain>
    </source>
</reference>
<evidence type="ECO:0008006" key="4">
    <source>
        <dbReference type="Google" id="ProtNLM"/>
    </source>
</evidence>
<evidence type="ECO:0000256" key="1">
    <source>
        <dbReference type="SAM" id="Phobius"/>
    </source>
</evidence>
<dbReference type="AlphaFoldDB" id="A0A2H0RK39"/>
<dbReference type="Proteomes" id="UP000230431">
    <property type="component" value="Unassembled WGS sequence"/>
</dbReference>
<evidence type="ECO:0000313" key="3">
    <source>
        <dbReference type="Proteomes" id="UP000230431"/>
    </source>
</evidence>
<name>A0A2H0RK39_9BACT</name>
<gene>
    <name evidence="2" type="ORF">COV08_00375</name>
</gene>
<proteinExistence type="predicted"/>